<dbReference type="InterPro" id="IPR029063">
    <property type="entry name" value="SAM-dependent_MTases_sf"/>
</dbReference>
<name>A0AAV9U4B4_9PEZI</name>
<keyword evidence="3" id="KW-1185">Reference proteome</keyword>
<protein>
    <recommendedName>
        <fullName evidence="4">Methyltransferase type 11 domain-containing protein</fullName>
    </recommendedName>
</protein>
<feature type="region of interest" description="Disordered" evidence="1">
    <location>
        <begin position="1175"/>
        <end position="1196"/>
    </location>
</feature>
<dbReference type="SUPFAM" id="SSF53335">
    <property type="entry name" value="S-adenosyl-L-methionine-dependent methyltransferases"/>
    <property type="match status" value="1"/>
</dbReference>
<feature type="compositionally biased region" description="Basic residues" evidence="1">
    <location>
        <begin position="1184"/>
        <end position="1196"/>
    </location>
</feature>
<proteinExistence type="predicted"/>
<evidence type="ECO:0000256" key="1">
    <source>
        <dbReference type="SAM" id="MobiDB-lite"/>
    </source>
</evidence>
<feature type="compositionally biased region" description="Low complexity" evidence="1">
    <location>
        <begin position="118"/>
        <end position="131"/>
    </location>
</feature>
<reference evidence="2 3" key="1">
    <citation type="submission" date="2019-10" db="EMBL/GenBank/DDBJ databases">
        <authorList>
            <person name="Palmer J.M."/>
        </authorList>
    </citation>
    <scope>NUCLEOTIDE SEQUENCE [LARGE SCALE GENOMIC DNA]</scope>
    <source>
        <strain evidence="2 3">TWF696</strain>
    </source>
</reference>
<accession>A0AAV9U4B4</accession>
<feature type="region of interest" description="Disordered" evidence="1">
    <location>
        <begin position="663"/>
        <end position="729"/>
    </location>
</feature>
<dbReference type="Proteomes" id="UP001375240">
    <property type="component" value="Unassembled WGS sequence"/>
</dbReference>
<evidence type="ECO:0000313" key="2">
    <source>
        <dbReference type="EMBL" id="KAK6333993.1"/>
    </source>
</evidence>
<feature type="region of interest" description="Disordered" evidence="1">
    <location>
        <begin position="116"/>
        <end position="301"/>
    </location>
</feature>
<feature type="compositionally biased region" description="Low complexity" evidence="1">
    <location>
        <begin position="142"/>
        <end position="163"/>
    </location>
</feature>
<evidence type="ECO:0008006" key="4">
    <source>
        <dbReference type="Google" id="ProtNLM"/>
    </source>
</evidence>
<dbReference type="AlphaFoldDB" id="A0AAV9U4B4"/>
<sequence>MHPSCQHLPSISYHQMLPMGVLASEADARRAPGSRPPSAGVFDALANSPCTDTDDCESPLSFIQSTPRYQPRSMPSPPLGCDSAAENTVAPVAAQTHRRSTSAKLHGLGLNVFKHGIKSSSTSTSTPSSPSKSRRRSIGLFNGQSGNSSSGSHSSASSSNGGSPNTKHSRHFSSHAFTNYGPKPPISPTLSDARFPATTTAGGHVRSQSHQSSMGSTYGAAANNHLNSHSHRGVQSMYSNASSSPRINLDNWTESYLNNRNRGHKRNGSGRSRDYYAENTSESSQSEAGSPSYTHMEPLSGGGATGGGRAVYYYDLTPESQQGSFPSSPQLGDASQMREVEAGAPVAPILQARLSSMYSTAGSSTYGGARETGMWSMRSAAYTSMSSVDTARNKFSSMEADESELLELEEMMSDMNSSETSVEREIRMLMQEMLAGQEVVRTEMEATEPEVIPSPMLPQLVEEEEEEEERRQVDVERREGMRVHVHGRSFDMTKTDDWQEIERWAGITAREEYRQRESSVLTYDRSEIDDESMHEEDFQRVEMEAVMARMSTRSSRHPAEDEGLNEMAFDPSFPIPEVPCETNVSTPRQQYPEPEEESKEEDEEEKEKEAVEVKVQVPQPTEFALGLGVSFEDLAIVDEELQYEEEAEEQRIRQEDLLSAAALELPSSRPSTKDGSRPQLSLLEVPTAADARTGRQGLESPTSGEESLCDSKGKATGSSRGGRRHNLKENEIRVEDPAYLIAFKKFLKPSVHSDAFVSRQTRFDAFQTRRICNELPHEYRPLPPCPPKSEPEPTPDSSSWHINQVPIVLSTTPEQRRAREVQDELTTRLWVFMASKWLHYGRILVSPAHDILNQAGIERRRNKSTTVPPPIRRRVLDLGGAPVADWGWHCAYEYPHSKVYTVTSRPKNINIDNVLIAGLGVVEKRRFTGPSNHRHIKVSSLWKLPFPDNHFDVISARSLHTILKQTPPPKRRSEKNGNRNSKTARLDEYSLTLKECYRVLKPGGHFEWSLTDSDVIKAGPATQQLAEDFAHDLQSRGYDPRPTERWIGRLGAAGFAGTKRAWTILPMAPPANKPKAKRTLGKSLEDDLKAAQEEMQAELKAWEELGVVKGSTKDVAALTGIVGTWRWEEWMVKVDGESENPAWKKGLVNGITEALDEGRENGSGFRCLVGWTRKPVKSGDAGKVRRQRRTARSGSN</sequence>
<feature type="compositionally biased region" description="Low complexity" evidence="1">
    <location>
        <begin position="281"/>
        <end position="292"/>
    </location>
</feature>
<organism evidence="2 3">
    <name type="scientific">Orbilia brochopaga</name>
    <dbReference type="NCBI Taxonomy" id="3140254"/>
    <lineage>
        <taxon>Eukaryota</taxon>
        <taxon>Fungi</taxon>
        <taxon>Dikarya</taxon>
        <taxon>Ascomycota</taxon>
        <taxon>Pezizomycotina</taxon>
        <taxon>Orbiliomycetes</taxon>
        <taxon>Orbiliales</taxon>
        <taxon>Orbiliaceae</taxon>
        <taxon>Orbilia</taxon>
    </lineage>
</organism>
<feature type="compositionally biased region" description="Polar residues" evidence="1">
    <location>
        <begin position="236"/>
        <end position="260"/>
    </location>
</feature>
<dbReference type="EMBL" id="JAVHNQ010000013">
    <property type="protein sequence ID" value="KAK6333993.1"/>
    <property type="molecule type" value="Genomic_DNA"/>
</dbReference>
<evidence type="ECO:0000313" key="3">
    <source>
        <dbReference type="Proteomes" id="UP001375240"/>
    </source>
</evidence>
<feature type="region of interest" description="Disordered" evidence="1">
    <location>
        <begin position="552"/>
        <end position="615"/>
    </location>
</feature>
<gene>
    <name evidence="2" type="ORF">TWF696_002504</name>
</gene>
<feature type="compositionally biased region" description="Polar residues" evidence="1">
    <location>
        <begin position="197"/>
        <end position="216"/>
    </location>
</feature>
<feature type="compositionally biased region" description="Acidic residues" evidence="1">
    <location>
        <begin position="593"/>
        <end position="606"/>
    </location>
</feature>
<feature type="region of interest" description="Disordered" evidence="1">
    <location>
        <begin position="962"/>
        <end position="984"/>
    </location>
</feature>
<feature type="compositionally biased region" description="Polar residues" evidence="1">
    <location>
        <begin position="320"/>
        <end position="330"/>
    </location>
</feature>
<dbReference type="Gene3D" id="3.40.50.150">
    <property type="entry name" value="Vaccinia Virus protein VP39"/>
    <property type="match status" value="1"/>
</dbReference>
<feature type="region of interest" description="Disordered" evidence="1">
    <location>
        <begin position="320"/>
        <end position="339"/>
    </location>
</feature>
<comment type="caution">
    <text evidence="2">The sequence shown here is derived from an EMBL/GenBank/DDBJ whole genome shotgun (WGS) entry which is preliminary data.</text>
</comment>